<dbReference type="EMBL" id="NEVM01000005">
    <property type="protein sequence ID" value="OZI31100.1"/>
    <property type="molecule type" value="Genomic_DNA"/>
</dbReference>
<proteinExistence type="inferred from homology"/>
<organism evidence="3 4">
    <name type="scientific">Bordetella genomosp. 10</name>
    <dbReference type="NCBI Taxonomy" id="1416804"/>
    <lineage>
        <taxon>Bacteria</taxon>
        <taxon>Pseudomonadati</taxon>
        <taxon>Pseudomonadota</taxon>
        <taxon>Betaproteobacteria</taxon>
        <taxon>Burkholderiales</taxon>
        <taxon>Alcaligenaceae</taxon>
        <taxon>Bordetella</taxon>
    </lineage>
</organism>
<evidence type="ECO:0000256" key="1">
    <source>
        <dbReference type="ARBA" id="ARBA00006987"/>
    </source>
</evidence>
<evidence type="ECO:0000256" key="2">
    <source>
        <dbReference type="SAM" id="SignalP"/>
    </source>
</evidence>
<evidence type="ECO:0008006" key="5">
    <source>
        <dbReference type="Google" id="ProtNLM"/>
    </source>
</evidence>
<dbReference type="InterPro" id="IPR005064">
    <property type="entry name" value="BUG"/>
</dbReference>
<name>A0A261S2T4_9BORD</name>
<keyword evidence="4" id="KW-1185">Reference proteome</keyword>
<dbReference type="PANTHER" id="PTHR42928">
    <property type="entry name" value="TRICARBOXYLATE-BINDING PROTEIN"/>
    <property type="match status" value="1"/>
</dbReference>
<dbReference type="SUPFAM" id="SSF53850">
    <property type="entry name" value="Periplasmic binding protein-like II"/>
    <property type="match status" value="1"/>
</dbReference>
<dbReference type="InterPro" id="IPR042100">
    <property type="entry name" value="Bug_dom1"/>
</dbReference>
<reference evidence="4" key="1">
    <citation type="submission" date="2017-05" db="EMBL/GenBank/DDBJ databases">
        <title>Complete and WGS of Bordetella genogroups.</title>
        <authorList>
            <person name="Spilker T."/>
            <person name="Lipuma J."/>
        </authorList>
    </citation>
    <scope>NUCLEOTIDE SEQUENCE [LARGE SCALE GENOMIC DNA]</scope>
    <source>
        <strain evidence="4">AU16122</strain>
    </source>
</reference>
<dbReference type="Gene3D" id="3.40.190.150">
    <property type="entry name" value="Bordetella uptake gene, domain 1"/>
    <property type="match status" value="1"/>
</dbReference>
<evidence type="ECO:0000313" key="4">
    <source>
        <dbReference type="Proteomes" id="UP000216020"/>
    </source>
</evidence>
<gene>
    <name evidence="3" type="ORF">CAL29_24505</name>
</gene>
<dbReference type="PANTHER" id="PTHR42928:SF5">
    <property type="entry name" value="BLR1237 PROTEIN"/>
    <property type="match status" value="1"/>
</dbReference>
<dbReference type="RefSeq" id="WP_094855515.1">
    <property type="nucleotide sequence ID" value="NZ_NEVM01000005.1"/>
</dbReference>
<sequence length="321" mass="34181">MNRRHFSRLLAASPLLMCPIARSQEGSVTTLIVPYPPGGNTDYVARIASDSLRRTLGLSVVVKNQAGAGGTIATESLIRSRNDGSTLMIASIGQVSLVRFLFNVRYDPLKDLVPVANIAGNPLVLTVPSRSRFQNLAQLIEYGRANPGALTVAHGGEGSMSHMSVSVFLKRAGIEAALIGYRGGAPALLDTMGGTADLYSANISEILPYKESGRIRFLGVSSAKPVPQLPGIPVIADTITGYQIETWNGLFAPAGTPTEVIDRLADAVQAMLRDPGVLSKFEASGSDPRVGEVKEKFAHRIREDIALWTPLVQLIGVKPAN</sequence>
<dbReference type="AlphaFoldDB" id="A0A261S2T4"/>
<feature type="chain" id="PRO_5011994810" description="ABC transporter substrate-binding protein" evidence="2">
    <location>
        <begin position="24"/>
        <end position="321"/>
    </location>
</feature>
<dbReference type="Pfam" id="PF03401">
    <property type="entry name" value="TctC"/>
    <property type="match status" value="1"/>
</dbReference>
<accession>A0A261S2T4</accession>
<dbReference type="Gene3D" id="3.40.190.10">
    <property type="entry name" value="Periplasmic binding protein-like II"/>
    <property type="match status" value="1"/>
</dbReference>
<keyword evidence="2" id="KW-0732">Signal</keyword>
<comment type="caution">
    <text evidence="3">The sequence shown here is derived from an EMBL/GenBank/DDBJ whole genome shotgun (WGS) entry which is preliminary data.</text>
</comment>
<comment type="similarity">
    <text evidence="1">Belongs to the UPF0065 (bug) family.</text>
</comment>
<protein>
    <recommendedName>
        <fullName evidence="5">ABC transporter substrate-binding protein</fullName>
    </recommendedName>
</protein>
<dbReference type="Proteomes" id="UP000216020">
    <property type="component" value="Unassembled WGS sequence"/>
</dbReference>
<feature type="signal peptide" evidence="2">
    <location>
        <begin position="1"/>
        <end position="23"/>
    </location>
</feature>
<dbReference type="OrthoDB" id="8964987at2"/>
<dbReference type="PIRSF" id="PIRSF017082">
    <property type="entry name" value="YflP"/>
    <property type="match status" value="1"/>
</dbReference>
<dbReference type="CDD" id="cd07012">
    <property type="entry name" value="PBP2_Bug_TTT"/>
    <property type="match status" value="1"/>
</dbReference>
<evidence type="ECO:0000313" key="3">
    <source>
        <dbReference type="EMBL" id="OZI31100.1"/>
    </source>
</evidence>